<dbReference type="EC" id="6.3.4.21" evidence="3 7"/>
<dbReference type="GO" id="GO:0005829">
    <property type="term" value="C:cytosol"/>
    <property type="evidence" value="ECO:0007669"/>
    <property type="project" value="TreeGrafter"/>
</dbReference>
<evidence type="ECO:0000259" key="9">
    <source>
        <dbReference type="Pfam" id="PF04095"/>
    </source>
</evidence>
<dbReference type="GO" id="GO:0016757">
    <property type="term" value="F:glycosyltransferase activity"/>
    <property type="evidence" value="ECO:0007669"/>
    <property type="project" value="UniProtKB-KW"/>
</dbReference>
<reference evidence="11 12" key="1">
    <citation type="journal article" date="2015" name="Nature">
        <title>rRNA introns, odd ribosomes, and small enigmatic genomes across a large radiation of phyla.</title>
        <authorList>
            <person name="Brown C.T."/>
            <person name="Hug L.A."/>
            <person name="Thomas B.C."/>
            <person name="Sharon I."/>
            <person name="Castelle C.J."/>
            <person name="Singh A."/>
            <person name="Wilkins M.J."/>
            <person name="Williams K.H."/>
            <person name="Banfield J.F."/>
        </authorList>
    </citation>
    <scope>NUCLEOTIDE SEQUENCE [LARGE SCALE GENOMIC DNA]</scope>
</reference>
<comment type="PTM">
    <text evidence="7 8">Transiently phosphorylated on a His residue during the reaction cycle. Phosphorylation strongly increases the affinity for substrates and increases the rate of nicotinate D-ribonucleotide production. Dephosphorylation regenerates the low-affinity form of the enzyme, leading to product release.</text>
</comment>
<evidence type="ECO:0000256" key="2">
    <source>
        <dbReference type="ARBA" id="ARBA00010897"/>
    </source>
</evidence>
<dbReference type="GO" id="GO:0004516">
    <property type="term" value="F:nicotinate phosphoribosyltransferase activity"/>
    <property type="evidence" value="ECO:0007669"/>
    <property type="project" value="UniProtKB-UniRule"/>
</dbReference>
<feature type="modified residue" description="Phosphohistidine; by autocatalysis" evidence="7">
    <location>
        <position position="236"/>
    </location>
</feature>
<dbReference type="PIRSF" id="PIRSF000484">
    <property type="entry name" value="NAPRT"/>
    <property type="match status" value="1"/>
</dbReference>
<dbReference type="Proteomes" id="UP000034616">
    <property type="component" value="Unassembled WGS sequence"/>
</dbReference>
<feature type="domain" description="Nicotinate/nicotinamide phosphoribosyltransferase" evidence="9">
    <location>
        <begin position="184"/>
        <end position="398"/>
    </location>
</feature>
<dbReference type="AlphaFoldDB" id="A0A0G0UBI1"/>
<evidence type="ECO:0000313" key="11">
    <source>
        <dbReference type="EMBL" id="KKR86323.1"/>
    </source>
</evidence>
<evidence type="ECO:0000259" key="10">
    <source>
        <dbReference type="Pfam" id="PF17767"/>
    </source>
</evidence>
<keyword evidence="5 7" id="KW-0436">Ligase</keyword>
<dbReference type="NCBIfam" id="NF003704">
    <property type="entry name" value="PRK05321.1"/>
    <property type="match status" value="1"/>
</dbReference>
<dbReference type="SUPFAM" id="SSF54675">
    <property type="entry name" value="Nicotinate/Quinolinate PRTase N-terminal domain-like"/>
    <property type="match status" value="1"/>
</dbReference>
<evidence type="ECO:0000256" key="7">
    <source>
        <dbReference type="HAMAP-Rule" id="MF_00570"/>
    </source>
</evidence>
<proteinExistence type="inferred from homology"/>
<dbReference type="InterPro" id="IPR040727">
    <property type="entry name" value="NAPRTase_N"/>
</dbReference>
<evidence type="ECO:0000256" key="3">
    <source>
        <dbReference type="ARBA" id="ARBA00013236"/>
    </source>
</evidence>
<accession>A0A0G0UBI1</accession>
<evidence type="ECO:0000256" key="4">
    <source>
        <dbReference type="ARBA" id="ARBA00022553"/>
    </source>
</evidence>
<keyword evidence="11" id="KW-0328">Glycosyltransferase</keyword>
<evidence type="ECO:0000256" key="8">
    <source>
        <dbReference type="RuleBase" id="RU003838"/>
    </source>
</evidence>
<dbReference type="NCBIfam" id="TIGR01514">
    <property type="entry name" value="NAPRTase"/>
    <property type="match status" value="1"/>
</dbReference>
<comment type="function">
    <text evidence="7 8">Catalyzes the synthesis of beta-nicotinate D-ribonucleotide from nicotinate and 5-phospho-D-ribose 1-phosphate at the expense of ATP.</text>
</comment>
<evidence type="ECO:0000256" key="5">
    <source>
        <dbReference type="ARBA" id="ARBA00022598"/>
    </source>
</evidence>
<comment type="catalytic activity">
    <reaction evidence="7 8">
        <text>5-phospho-alpha-D-ribose 1-diphosphate + nicotinate + ATP + H2O = nicotinate beta-D-ribonucleotide + ADP + phosphate + diphosphate</text>
        <dbReference type="Rhea" id="RHEA:36163"/>
        <dbReference type="ChEBI" id="CHEBI:15377"/>
        <dbReference type="ChEBI" id="CHEBI:30616"/>
        <dbReference type="ChEBI" id="CHEBI:32544"/>
        <dbReference type="ChEBI" id="CHEBI:33019"/>
        <dbReference type="ChEBI" id="CHEBI:43474"/>
        <dbReference type="ChEBI" id="CHEBI:57502"/>
        <dbReference type="ChEBI" id="CHEBI:58017"/>
        <dbReference type="ChEBI" id="CHEBI:456216"/>
        <dbReference type="EC" id="6.3.4.21"/>
    </reaction>
</comment>
<dbReference type="InterPro" id="IPR041525">
    <property type="entry name" value="N/Namide_PRibTrfase"/>
</dbReference>
<dbReference type="InterPro" id="IPR007229">
    <property type="entry name" value="Nic_PRibTrfase-Fam"/>
</dbReference>
<evidence type="ECO:0000313" key="12">
    <source>
        <dbReference type="Proteomes" id="UP000034616"/>
    </source>
</evidence>
<protein>
    <recommendedName>
        <fullName evidence="3 7">Nicotinate phosphoribosyltransferase</fullName>
        <shortName evidence="7">NAPRTase</shortName>
        <ecNumber evidence="3 7">6.3.4.21</ecNumber>
    </recommendedName>
</protein>
<organism evidence="11 12">
    <name type="scientific">Candidatus Uhrbacteria bacterium GW2011_GWC2_41_11</name>
    <dbReference type="NCBI Taxonomy" id="1618985"/>
    <lineage>
        <taxon>Bacteria</taxon>
        <taxon>Candidatus Uhriibacteriota</taxon>
    </lineage>
</organism>
<dbReference type="SUPFAM" id="SSF51690">
    <property type="entry name" value="Nicotinate/Quinolinate PRTase C-terminal domain-like"/>
    <property type="match status" value="1"/>
</dbReference>
<evidence type="ECO:0000256" key="6">
    <source>
        <dbReference type="ARBA" id="ARBA00022642"/>
    </source>
</evidence>
<gene>
    <name evidence="7" type="primary">pncB</name>
    <name evidence="11" type="ORF">UU35_C0015G0018</name>
</gene>
<keyword evidence="4 7" id="KW-0597">Phosphoprotein</keyword>
<sequence length="421" mass="48995">MRYEVRMLPPIVRSLLEVDFYKFTMMQLAWLKHKSTRARFGFKNRTNIILPLTIDVAELKRQHEYVRTLRFQSDELAYIAGLQNPNKGNRPLFQDGFLKALEKLRLPPISVQISEDGRSFEIETEGKWYQASLWETIIMNVVNRLYYLSGVVGQYGVDEKAVLEEGRRRLRWKIEILKRHPSLRFADFGLRRRWSADWQEEVLRTLRDEVSEQLLGTSNTYLAYRLGMRPIGTFAHELDMVYQGVCQVFDQRRLMSHELLLNDWWNLYGSHLSIALSDTYGSDYFIRTFGRDRASRWIGTRQDSGDPIAYGEKMIRMYEGYGIDPAGKLVVFSDGLDVDQMVRIHDHFKGRLMTTFGWGTNLTNDLGHSALSIVVKAQEVDGFPLVKLSDNLAKAMGPMEAIERIKRLAGYKDGTFEECRY</sequence>
<comment type="similarity">
    <text evidence="2 7 8">Belongs to the NAPRTase family.</text>
</comment>
<feature type="domain" description="Nicotinate phosphoribosyltransferase N-terminal" evidence="10">
    <location>
        <begin position="16"/>
        <end position="143"/>
    </location>
</feature>
<dbReference type="Pfam" id="PF04095">
    <property type="entry name" value="NAPRTase"/>
    <property type="match status" value="1"/>
</dbReference>
<dbReference type="UniPathway" id="UPA00253">
    <property type="reaction ID" value="UER00457"/>
</dbReference>
<dbReference type="GO" id="GO:0034355">
    <property type="term" value="P:NAD+ biosynthetic process via the salvage pathway"/>
    <property type="evidence" value="ECO:0007669"/>
    <property type="project" value="TreeGrafter"/>
</dbReference>
<keyword evidence="6 7" id="KW-0662">Pyridine nucleotide biosynthesis</keyword>
<dbReference type="PATRIC" id="fig|1618985.3.peg.913"/>
<evidence type="ECO:0000256" key="1">
    <source>
        <dbReference type="ARBA" id="ARBA00004952"/>
    </source>
</evidence>
<dbReference type="PANTHER" id="PTHR11098:SF1">
    <property type="entry name" value="NICOTINATE PHOSPHORIBOSYLTRANSFERASE"/>
    <property type="match status" value="1"/>
</dbReference>
<dbReference type="InterPro" id="IPR036068">
    <property type="entry name" value="Nicotinate_pribotase-like_C"/>
</dbReference>
<comment type="pathway">
    <text evidence="1 7 8">Cofactor biosynthesis; NAD(+) biosynthesis; nicotinate D-ribonucleotide from nicotinate: step 1/1.</text>
</comment>
<dbReference type="PANTHER" id="PTHR11098">
    <property type="entry name" value="NICOTINATE PHOSPHORIBOSYLTRANSFERASE"/>
    <property type="match status" value="1"/>
</dbReference>
<dbReference type="Pfam" id="PF17767">
    <property type="entry name" value="NAPRTase_N"/>
    <property type="match status" value="1"/>
</dbReference>
<dbReference type="EMBL" id="LCAH01000015">
    <property type="protein sequence ID" value="KKR86323.1"/>
    <property type="molecule type" value="Genomic_DNA"/>
</dbReference>
<dbReference type="HAMAP" id="MF_00570">
    <property type="entry name" value="NAPRTase"/>
    <property type="match status" value="1"/>
</dbReference>
<comment type="caution">
    <text evidence="11">The sequence shown here is derived from an EMBL/GenBank/DDBJ whole genome shotgun (WGS) entry which is preliminary data.</text>
</comment>
<dbReference type="InterPro" id="IPR006406">
    <property type="entry name" value="Nic_PRibTrfase"/>
</dbReference>
<keyword evidence="11" id="KW-0808">Transferase</keyword>
<dbReference type="Gene3D" id="3.20.140.10">
    <property type="entry name" value="nicotinate phosphoribosyltransferase"/>
    <property type="match status" value="1"/>
</dbReference>
<name>A0A0G0UBI1_9BACT</name>